<dbReference type="Pfam" id="PF02578">
    <property type="entry name" value="Cu-oxidase_4"/>
    <property type="match status" value="1"/>
</dbReference>
<comment type="catalytic activity">
    <reaction evidence="8">
        <text>adenosine + H2O + H(+) = inosine + NH4(+)</text>
        <dbReference type="Rhea" id="RHEA:24408"/>
        <dbReference type="ChEBI" id="CHEBI:15377"/>
        <dbReference type="ChEBI" id="CHEBI:15378"/>
        <dbReference type="ChEBI" id="CHEBI:16335"/>
        <dbReference type="ChEBI" id="CHEBI:17596"/>
        <dbReference type="ChEBI" id="CHEBI:28938"/>
        <dbReference type="EC" id="3.5.4.4"/>
    </reaction>
    <physiologicalReaction direction="left-to-right" evidence="8">
        <dbReference type="Rhea" id="RHEA:24409"/>
    </physiologicalReaction>
</comment>
<evidence type="ECO:0000256" key="5">
    <source>
        <dbReference type="ARBA" id="ARBA00022723"/>
    </source>
</evidence>
<evidence type="ECO:0000256" key="2">
    <source>
        <dbReference type="ARBA" id="ARBA00003215"/>
    </source>
</evidence>
<comment type="catalytic activity">
    <reaction evidence="10">
        <text>S-methyl-5'-thioadenosine + phosphate = 5-(methylsulfanyl)-alpha-D-ribose 1-phosphate + adenine</text>
        <dbReference type="Rhea" id="RHEA:11852"/>
        <dbReference type="ChEBI" id="CHEBI:16708"/>
        <dbReference type="ChEBI" id="CHEBI:17509"/>
        <dbReference type="ChEBI" id="CHEBI:43474"/>
        <dbReference type="ChEBI" id="CHEBI:58533"/>
        <dbReference type="EC" id="2.4.2.28"/>
    </reaction>
    <physiologicalReaction direction="left-to-right" evidence="10">
        <dbReference type="Rhea" id="RHEA:11853"/>
    </physiologicalReaction>
</comment>
<dbReference type="CDD" id="cd16833">
    <property type="entry name" value="YfiH"/>
    <property type="match status" value="1"/>
</dbReference>
<dbReference type="Proteomes" id="UP000007488">
    <property type="component" value="Chromosome"/>
</dbReference>
<dbReference type="EMBL" id="CP002547">
    <property type="protein sequence ID" value="ADY55020.1"/>
    <property type="molecule type" value="Genomic_DNA"/>
</dbReference>
<dbReference type="KEGG" id="sgy:Sgly_0658"/>
<comment type="function">
    <text evidence="2">Purine nucleoside enzyme that catalyzes the phosphorolysis of adenosine and inosine nucleosides, yielding D-ribose 1-phosphate and the respective free bases, adenine and hypoxanthine. Also catalyzes the phosphorolysis of S-methyl-5'-thioadenosine into adenine and S-methyl-5-thio-alpha-D-ribose 1-phosphate. Also has adenosine deaminase activity.</text>
</comment>
<evidence type="ECO:0000256" key="8">
    <source>
        <dbReference type="ARBA" id="ARBA00047989"/>
    </source>
</evidence>
<keyword evidence="7" id="KW-0862">Zinc</keyword>
<name>F0T009_SYNGF</name>
<comment type="catalytic activity">
    <reaction evidence="1">
        <text>inosine + phosphate = alpha-D-ribose 1-phosphate + hypoxanthine</text>
        <dbReference type="Rhea" id="RHEA:27646"/>
        <dbReference type="ChEBI" id="CHEBI:17368"/>
        <dbReference type="ChEBI" id="CHEBI:17596"/>
        <dbReference type="ChEBI" id="CHEBI:43474"/>
        <dbReference type="ChEBI" id="CHEBI:57720"/>
        <dbReference type="EC" id="2.4.2.1"/>
    </reaction>
    <physiologicalReaction direction="left-to-right" evidence="1">
        <dbReference type="Rhea" id="RHEA:27647"/>
    </physiologicalReaction>
</comment>
<dbReference type="AlphaFoldDB" id="F0T009"/>
<dbReference type="InterPro" id="IPR003730">
    <property type="entry name" value="Cu_polyphenol_OxRdtase"/>
</dbReference>
<dbReference type="STRING" id="645991.Sgly_0658"/>
<keyword evidence="6" id="KW-0378">Hydrolase</keyword>
<evidence type="ECO:0000256" key="3">
    <source>
        <dbReference type="ARBA" id="ARBA00007353"/>
    </source>
</evidence>
<comment type="catalytic activity">
    <reaction evidence="9">
        <text>adenosine + phosphate = alpha-D-ribose 1-phosphate + adenine</text>
        <dbReference type="Rhea" id="RHEA:27642"/>
        <dbReference type="ChEBI" id="CHEBI:16335"/>
        <dbReference type="ChEBI" id="CHEBI:16708"/>
        <dbReference type="ChEBI" id="CHEBI:43474"/>
        <dbReference type="ChEBI" id="CHEBI:57720"/>
        <dbReference type="EC" id="2.4.2.1"/>
    </reaction>
    <physiologicalReaction direction="left-to-right" evidence="9">
        <dbReference type="Rhea" id="RHEA:27643"/>
    </physiologicalReaction>
</comment>
<evidence type="ECO:0000256" key="11">
    <source>
        <dbReference type="RuleBase" id="RU361274"/>
    </source>
</evidence>
<reference evidence="12 13" key="1">
    <citation type="journal article" date="2011" name="Stand. Genomic Sci.">
        <title>Complete genome sequence of Syntrophobotulus glycolicus type strain (FlGlyR).</title>
        <authorList>
            <person name="Han C."/>
            <person name="Mwirichia R."/>
            <person name="Chertkov O."/>
            <person name="Held B."/>
            <person name="Lapidus A."/>
            <person name="Nolan M."/>
            <person name="Lucas S."/>
            <person name="Hammon N."/>
            <person name="Deshpande S."/>
            <person name="Cheng J.F."/>
            <person name="Tapia R."/>
            <person name="Goodwin L."/>
            <person name="Pitluck S."/>
            <person name="Huntemann M."/>
            <person name="Liolios K."/>
            <person name="Ivanova N."/>
            <person name="Pagani I."/>
            <person name="Mavromatis K."/>
            <person name="Ovchinikova G."/>
            <person name="Pati A."/>
            <person name="Chen A."/>
            <person name="Palaniappan K."/>
            <person name="Land M."/>
            <person name="Hauser L."/>
            <person name="Brambilla E.M."/>
            <person name="Rohde M."/>
            <person name="Spring S."/>
            <person name="Sikorski J."/>
            <person name="Goker M."/>
            <person name="Woyke T."/>
            <person name="Bristow J."/>
            <person name="Eisen J.A."/>
            <person name="Markowitz V."/>
            <person name="Hugenholtz P."/>
            <person name="Kyrpides N.C."/>
            <person name="Klenk H.P."/>
            <person name="Detter J.C."/>
        </authorList>
    </citation>
    <scope>NUCLEOTIDE SEQUENCE [LARGE SCALE GENOMIC DNA]</scope>
    <source>
        <strain evidence="13">DSM 8271 / FlGlyR</strain>
    </source>
</reference>
<dbReference type="RefSeq" id="WP_013623891.1">
    <property type="nucleotide sequence ID" value="NC_015172.1"/>
</dbReference>
<dbReference type="PANTHER" id="PTHR30616">
    <property type="entry name" value="UNCHARACTERIZED PROTEIN YFIH"/>
    <property type="match status" value="1"/>
</dbReference>
<evidence type="ECO:0000313" key="13">
    <source>
        <dbReference type="Proteomes" id="UP000007488"/>
    </source>
</evidence>
<dbReference type="Gene3D" id="3.60.140.10">
    <property type="entry name" value="CNF1/YfiH-like putative cysteine hydrolases"/>
    <property type="match status" value="1"/>
</dbReference>
<sequence>MGWQWQKGKTLNYLIIEEWAEKGVTAAFSSRSGGLSNGPYTSLNIGLHVEDKQETVLANRKRLLDEWSIPFEDCVVADQVHGRHIQFITGEDRGKGMESTGTAIPSTDGMLTNSGIALMAFFADCVPVFFFHPDIRIIGLAHAGWKGTASGIAGKMIEKISSYGGHPSRCLVGIGPCIGKCCYEVDENVIEAINEKVLNIARVAAPVEKNESAKKKYKLDLAAANREILLAGGVHPSNIWESGMCTSCQEEDFYSYRRDNGRTGRMAGLIKMC</sequence>
<gene>
    <name evidence="12" type="ordered locus">Sgly_0658</name>
</gene>
<comment type="similarity">
    <text evidence="3 11">Belongs to the purine nucleoside phosphorylase YfiH/LACC1 family.</text>
</comment>
<dbReference type="GO" id="GO:0017061">
    <property type="term" value="F:S-methyl-5-thioadenosine phosphorylase activity"/>
    <property type="evidence" value="ECO:0007669"/>
    <property type="project" value="UniProtKB-EC"/>
</dbReference>
<dbReference type="eggNOG" id="COG1496">
    <property type="taxonomic scope" value="Bacteria"/>
</dbReference>
<dbReference type="SUPFAM" id="SSF64438">
    <property type="entry name" value="CNF1/YfiH-like putative cysteine hydrolases"/>
    <property type="match status" value="1"/>
</dbReference>
<evidence type="ECO:0000256" key="6">
    <source>
        <dbReference type="ARBA" id="ARBA00022801"/>
    </source>
</evidence>
<reference evidence="13" key="2">
    <citation type="submission" date="2011-02" db="EMBL/GenBank/DDBJ databases">
        <title>The complete genome of Syntrophobotulus glycolicus DSM 8271.</title>
        <authorList>
            <person name="Lucas S."/>
            <person name="Copeland A."/>
            <person name="Lapidus A."/>
            <person name="Bruce D."/>
            <person name="Goodwin L."/>
            <person name="Pitluck S."/>
            <person name="Kyrpides N."/>
            <person name="Mavromatis K."/>
            <person name="Pagani I."/>
            <person name="Ivanova N."/>
            <person name="Mikhailova N."/>
            <person name="Chertkov O."/>
            <person name="Held B."/>
            <person name="Detter J.C."/>
            <person name="Tapia R."/>
            <person name="Han C."/>
            <person name="Land M."/>
            <person name="Hauser L."/>
            <person name="Markowitz V."/>
            <person name="Cheng J.-F."/>
            <person name="Hugenholtz P."/>
            <person name="Woyke T."/>
            <person name="Wu D."/>
            <person name="Spring S."/>
            <person name="Schroeder M."/>
            <person name="Brambilla E."/>
            <person name="Klenk H.-P."/>
            <person name="Eisen J.A."/>
        </authorList>
    </citation>
    <scope>NUCLEOTIDE SEQUENCE [LARGE SCALE GENOMIC DNA]</scope>
    <source>
        <strain evidence="13">DSM 8271 / FlGlyR</strain>
    </source>
</reference>
<dbReference type="InterPro" id="IPR011324">
    <property type="entry name" value="Cytotoxic_necrot_fac-like_cat"/>
</dbReference>
<evidence type="ECO:0000256" key="4">
    <source>
        <dbReference type="ARBA" id="ARBA00022679"/>
    </source>
</evidence>
<dbReference type="NCBIfam" id="TIGR00726">
    <property type="entry name" value="peptidoglycan editing factor PgeF"/>
    <property type="match status" value="1"/>
</dbReference>
<dbReference type="GO" id="GO:0016787">
    <property type="term" value="F:hydrolase activity"/>
    <property type="evidence" value="ECO:0007669"/>
    <property type="project" value="UniProtKB-KW"/>
</dbReference>
<evidence type="ECO:0000256" key="9">
    <source>
        <dbReference type="ARBA" id="ARBA00048968"/>
    </source>
</evidence>
<dbReference type="OrthoDB" id="4279at2"/>
<keyword evidence="5" id="KW-0479">Metal-binding</keyword>
<keyword evidence="13" id="KW-1185">Reference proteome</keyword>
<evidence type="ECO:0000256" key="1">
    <source>
        <dbReference type="ARBA" id="ARBA00000553"/>
    </source>
</evidence>
<evidence type="ECO:0000256" key="7">
    <source>
        <dbReference type="ARBA" id="ARBA00022833"/>
    </source>
</evidence>
<evidence type="ECO:0000256" key="10">
    <source>
        <dbReference type="ARBA" id="ARBA00049893"/>
    </source>
</evidence>
<proteinExistence type="inferred from homology"/>
<keyword evidence="4" id="KW-0808">Transferase</keyword>
<dbReference type="HOGENOM" id="CLU_065784_0_0_9"/>
<evidence type="ECO:0000313" key="12">
    <source>
        <dbReference type="EMBL" id="ADY55020.1"/>
    </source>
</evidence>
<protein>
    <recommendedName>
        <fullName evidence="11">Purine nucleoside phosphorylase</fullName>
    </recommendedName>
</protein>
<dbReference type="PANTHER" id="PTHR30616:SF2">
    <property type="entry name" value="PURINE NUCLEOSIDE PHOSPHORYLASE LACC1"/>
    <property type="match status" value="1"/>
</dbReference>
<dbReference type="GO" id="GO:0005507">
    <property type="term" value="F:copper ion binding"/>
    <property type="evidence" value="ECO:0007669"/>
    <property type="project" value="TreeGrafter"/>
</dbReference>
<dbReference type="InterPro" id="IPR038371">
    <property type="entry name" value="Cu_polyphenol_OxRdtase_sf"/>
</dbReference>
<accession>F0T009</accession>
<organism evidence="12 13">
    <name type="scientific">Syntrophobotulus glycolicus (strain DSM 8271 / FlGlyR)</name>
    <dbReference type="NCBI Taxonomy" id="645991"/>
    <lineage>
        <taxon>Bacteria</taxon>
        <taxon>Bacillati</taxon>
        <taxon>Bacillota</taxon>
        <taxon>Clostridia</taxon>
        <taxon>Eubacteriales</taxon>
        <taxon>Desulfitobacteriaceae</taxon>
        <taxon>Syntrophobotulus</taxon>
    </lineage>
</organism>